<dbReference type="Proteomes" id="UP000525078">
    <property type="component" value="Unassembled WGS sequence"/>
</dbReference>
<evidence type="ECO:0000256" key="2">
    <source>
        <dbReference type="ARBA" id="ARBA00022494"/>
    </source>
</evidence>
<keyword evidence="9" id="KW-0604">Photosystem II</keyword>
<accession>A0A7J6GH26</accession>
<evidence type="ECO:0000256" key="1">
    <source>
        <dbReference type="ARBA" id="ARBA00004141"/>
    </source>
</evidence>
<evidence type="ECO:0000256" key="3">
    <source>
        <dbReference type="ARBA" id="ARBA00022531"/>
    </source>
</evidence>
<evidence type="ECO:0000256" key="7">
    <source>
        <dbReference type="ARBA" id="ARBA00022991"/>
    </source>
</evidence>
<feature type="signal peptide" evidence="10">
    <location>
        <begin position="1"/>
        <end position="18"/>
    </location>
</feature>
<dbReference type="GO" id="GO:0016168">
    <property type="term" value="F:chlorophyll binding"/>
    <property type="evidence" value="ECO:0007669"/>
    <property type="project" value="UniProtKB-KW"/>
</dbReference>
<evidence type="ECO:0000256" key="8">
    <source>
        <dbReference type="ARBA" id="ARBA00023136"/>
    </source>
</evidence>
<dbReference type="Gene3D" id="1.10.10.670">
    <property type="entry name" value="photosystem ii from thermosynechococcus elongatus"/>
    <property type="match status" value="2"/>
</dbReference>
<dbReference type="EMBL" id="JAATIP010000056">
    <property type="protein sequence ID" value="KAF4382168.1"/>
    <property type="molecule type" value="Genomic_DNA"/>
</dbReference>
<gene>
    <name evidence="11" type="ORF">F8388_008654</name>
</gene>
<keyword evidence="4" id="KW-0934">Plastid</keyword>
<evidence type="ECO:0000313" key="12">
    <source>
        <dbReference type="Proteomes" id="UP000525078"/>
    </source>
</evidence>
<keyword evidence="10" id="KW-0732">Signal</keyword>
<evidence type="ECO:0000256" key="5">
    <source>
        <dbReference type="ARBA" id="ARBA00022692"/>
    </source>
</evidence>
<evidence type="ECO:0000256" key="6">
    <source>
        <dbReference type="ARBA" id="ARBA00022989"/>
    </source>
</evidence>
<keyword evidence="8" id="KW-0472">Membrane</keyword>
<comment type="subcellular location">
    <subcellularLocation>
        <location evidence="1">Membrane</location>
        <topology evidence="1">Multi-pass membrane protein</topology>
    </subcellularLocation>
</comment>
<sequence>ALSVFGFIACCFVQFNNTAYPNDYYGPTGLEASQAQAFTFLVRDQCLGADVGSTKGPTSLEPLRGPNDLDLGRLKKDIQPWQERCYAEYMTHAPLVSVNIVGGVATDINALNYVIPRRFFLFVGHLWHARRACAAAVGFEKGTGCDLEPVLSMTPLN</sequence>
<dbReference type="Pfam" id="PF00421">
    <property type="entry name" value="PSII"/>
    <property type="match status" value="2"/>
</dbReference>
<keyword evidence="6" id="KW-1133">Transmembrane helix</keyword>
<name>A0A7J6GH26_CANSA</name>
<protein>
    <submittedName>
        <fullName evidence="11">Uncharacterized protein</fullName>
    </submittedName>
</protein>
<dbReference type="InterPro" id="IPR000932">
    <property type="entry name" value="PS_antenna-like"/>
</dbReference>
<evidence type="ECO:0000313" key="11">
    <source>
        <dbReference type="EMBL" id="KAF4382168.1"/>
    </source>
</evidence>
<feature type="non-terminal residue" evidence="11">
    <location>
        <position position="1"/>
    </location>
</feature>
<evidence type="ECO:0000256" key="9">
    <source>
        <dbReference type="ARBA" id="ARBA00023276"/>
    </source>
</evidence>
<keyword evidence="3" id="KW-0602">Photosynthesis</keyword>
<proteinExistence type="predicted"/>
<keyword evidence="2" id="KW-0148">Chlorophyll</keyword>
<organism evidence="11 12">
    <name type="scientific">Cannabis sativa</name>
    <name type="common">Hemp</name>
    <name type="synonym">Marijuana</name>
    <dbReference type="NCBI Taxonomy" id="3483"/>
    <lineage>
        <taxon>Eukaryota</taxon>
        <taxon>Viridiplantae</taxon>
        <taxon>Streptophyta</taxon>
        <taxon>Embryophyta</taxon>
        <taxon>Tracheophyta</taxon>
        <taxon>Spermatophyta</taxon>
        <taxon>Magnoliopsida</taxon>
        <taxon>eudicotyledons</taxon>
        <taxon>Gunneridae</taxon>
        <taxon>Pentapetalae</taxon>
        <taxon>rosids</taxon>
        <taxon>fabids</taxon>
        <taxon>Rosales</taxon>
        <taxon>Cannabaceae</taxon>
        <taxon>Cannabis</taxon>
    </lineage>
</organism>
<feature type="chain" id="PRO_5029774539" evidence="10">
    <location>
        <begin position="19"/>
        <end position="157"/>
    </location>
</feature>
<evidence type="ECO:0000256" key="10">
    <source>
        <dbReference type="SAM" id="SignalP"/>
    </source>
</evidence>
<keyword evidence="5" id="KW-0812">Transmembrane</keyword>
<dbReference type="InterPro" id="IPR044900">
    <property type="entry name" value="PSII_PsbC_sf"/>
</dbReference>
<comment type="caution">
    <text evidence="11">The sequence shown here is derived from an EMBL/GenBank/DDBJ whole genome shotgun (WGS) entry which is preliminary data.</text>
</comment>
<evidence type="ECO:0000256" key="4">
    <source>
        <dbReference type="ARBA" id="ARBA00022640"/>
    </source>
</evidence>
<dbReference type="GO" id="GO:0009523">
    <property type="term" value="C:photosystem II"/>
    <property type="evidence" value="ECO:0007669"/>
    <property type="project" value="UniProtKB-KW"/>
</dbReference>
<dbReference type="AlphaFoldDB" id="A0A7J6GH26"/>
<keyword evidence="7" id="KW-0157">Chromophore</keyword>
<reference evidence="11 12" key="1">
    <citation type="journal article" date="2020" name="bioRxiv">
        <title>Sequence and annotation of 42 cannabis genomes reveals extensive copy number variation in cannabinoid synthesis and pathogen resistance genes.</title>
        <authorList>
            <person name="Mckernan K.J."/>
            <person name="Helbert Y."/>
            <person name="Kane L.T."/>
            <person name="Ebling H."/>
            <person name="Zhang L."/>
            <person name="Liu B."/>
            <person name="Eaton Z."/>
            <person name="Mclaughlin S."/>
            <person name="Kingan S."/>
            <person name="Baybayan P."/>
            <person name="Concepcion G."/>
            <person name="Jordan M."/>
            <person name="Riva A."/>
            <person name="Barbazuk W."/>
            <person name="Harkins T."/>
        </authorList>
    </citation>
    <scope>NUCLEOTIDE SEQUENCE [LARGE SCALE GENOMIC DNA]</scope>
    <source>
        <strain evidence="12">cv. Jamaican Lion 4</strain>
        <tissue evidence="11">Leaf</tissue>
    </source>
</reference>
<dbReference type="GO" id="GO:0009767">
    <property type="term" value="P:photosynthetic electron transport chain"/>
    <property type="evidence" value="ECO:0007669"/>
    <property type="project" value="InterPro"/>
</dbReference>
<dbReference type="SUPFAM" id="SSF161077">
    <property type="entry name" value="Photosystem II antenna protein-like"/>
    <property type="match status" value="1"/>
</dbReference>
<dbReference type="InterPro" id="IPR036001">
    <property type="entry name" value="PS_II_antenna-like_sf"/>
</dbReference>